<dbReference type="InterPro" id="IPR020556">
    <property type="entry name" value="Amidase_CS"/>
</dbReference>
<protein>
    <submittedName>
        <fullName evidence="2">Amidase family protein</fullName>
    </submittedName>
</protein>
<accession>A0A5M3M288</accession>
<dbReference type="Pfam" id="PF01425">
    <property type="entry name" value="Amidase"/>
    <property type="match status" value="1"/>
</dbReference>
<evidence type="ECO:0000256" key="1">
    <source>
        <dbReference type="ARBA" id="ARBA00009199"/>
    </source>
</evidence>
<dbReference type="InterPro" id="IPR036928">
    <property type="entry name" value="AS_sf"/>
</dbReference>
<organism evidence="2 3">
    <name type="scientific">Comamonas thiooxydans</name>
    <dbReference type="NCBI Taxonomy" id="363952"/>
    <lineage>
        <taxon>Bacteria</taxon>
        <taxon>Pseudomonadati</taxon>
        <taxon>Pseudomonadota</taxon>
        <taxon>Betaproteobacteria</taxon>
        <taxon>Burkholderiales</taxon>
        <taxon>Comamonadaceae</taxon>
        <taxon>Comamonas</taxon>
    </lineage>
</organism>
<dbReference type="EMBL" id="JAOCEK010000037">
    <property type="protein sequence ID" value="MDH1337371.1"/>
    <property type="molecule type" value="Genomic_DNA"/>
</dbReference>
<dbReference type="PANTHER" id="PTHR11895">
    <property type="entry name" value="TRANSAMIDASE"/>
    <property type="match status" value="1"/>
</dbReference>
<dbReference type="GO" id="GO:0003824">
    <property type="term" value="F:catalytic activity"/>
    <property type="evidence" value="ECO:0007669"/>
    <property type="project" value="InterPro"/>
</dbReference>
<sequence length="467" mass="49443">MELWQMDAAELAARIARCEVSCVESVESCLDRISKVNPLLNAIVDADDAQALEEARAADVRLARGEALGPLHGVPVTIKVNADQRGFATTNGIPANRDLVADADSAVVANLRRAGAIPIGRTNTPAFSMRWFTDNDLHGRTLNPHNADLTPGGSSGGAAVAVAAGMGPIAHGNDVGGSIRYPAYACGVYGLRPTVGRVPAFNPASTVERPISFFLNSVQGPLARSVADIRLALQAMSTRDVRDPQWVPVAPAGVGISAPCRVALCLEAPGYRAAPAVEQALRRAAQMLADAGYDVVEAAPPRLREAADAWLQLTTHEVDEMLGDAVATSGDSAVQLAHAAMHALVPGLGMKDYLRMQGLRVALQREWAVFLQRYPLLLCPVSWQTPFAVDGDLKGAEVMRTLVDAQSMLLSTAILALPGLTVPMGLAPTGPTGVQLVAGRFEEERCLGAAEQIERRRGPVAVSRWQQ</sequence>
<dbReference type="Gene3D" id="3.90.1300.10">
    <property type="entry name" value="Amidase signature (AS) domain"/>
    <property type="match status" value="1"/>
</dbReference>
<dbReference type="PANTHER" id="PTHR11895:SF7">
    <property type="entry name" value="GLUTAMYL-TRNA(GLN) AMIDOTRANSFERASE SUBUNIT A, MITOCHONDRIAL"/>
    <property type="match status" value="1"/>
</dbReference>
<gene>
    <name evidence="2" type="ORF">N5D63_24855</name>
</gene>
<proteinExistence type="inferred from homology"/>
<comment type="caution">
    <text evidence="2">The sequence shown here is derived from an EMBL/GenBank/DDBJ whole genome shotgun (WGS) entry which is preliminary data.</text>
</comment>
<dbReference type="AlphaFoldDB" id="A0A5M3M288"/>
<dbReference type="Proteomes" id="UP001161065">
    <property type="component" value="Unassembled WGS sequence"/>
</dbReference>
<reference evidence="2" key="1">
    <citation type="submission" date="2022-09" db="EMBL/GenBank/DDBJ databases">
        <title>Intensive care unit water sources are persistently colonized with multi-drug resistant bacteria and are the site of extensive horizontal gene transfer of antibiotic resistance genes.</title>
        <authorList>
            <person name="Diorio-Toth L."/>
        </authorList>
    </citation>
    <scope>NUCLEOTIDE SEQUENCE</scope>
    <source>
        <strain evidence="2">GD03832</strain>
    </source>
</reference>
<comment type="similarity">
    <text evidence="1">Belongs to the amidase family.</text>
</comment>
<evidence type="ECO:0000313" key="2">
    <source>
        <dbReference type="EMBL" id="MDH1337371.1"/>
    </source>
</evidence>
<dbReference type="NCBIfam" id="NF005687">
    <property type="entry name" value="PRK07487.1"/>
    <property type="match status" value="1"/>
</dbReference>
<dbReference type="SUPFAM" id="SSF75304">
    <property type="entry name" value="Amidase signature (AS) enzymes"/>
    <property type="match status" value="1"/>
</dbReference>
<dbReference type="InterPro" id="IPR000120">
    <property type="entry name" value="Amidase"/>
</dbReference>
<dbReference type="PROSITE" id="PS00571">
    <property type="entry name" value="AMIDASES"/>
    <property type="match status" value="1"/>
</dbReference>
<dbReference type="InterPro" id="IPR023631">
    <property type="entry name" value="Amidase_dom"/>
</dbReference>
<name>A0A5M3M288_9BURK</name>
<dbReference type="RefSeq" id="WP_003063686.1">
    <property type="nucleotide sequence ID" value="NZ_ADVQ01000030.1"/>
</dbReference>
<evidence type="ECO:0000313" key="3">
    <source>
        <dbReference type="Proteomes" id="UP001161065"/>
    </source>
</evidence>